<evidence type="ECO:0000313" key="2">
    <source>
        <dbReference type="EMBL" id="CRL12262.1"/>
    </source>
</evidence>
<organism evidence="2 3">
    <name type="scientific">Phaeobacter italicus</name>
    <dbReference type="NCBI Taxonomy" id="481446"/>
    <lineage>
        <taxon>Bacteria</taxon>
        <taxon>Pseudomonadati</taxon>
        <taxon>Pseudomonadota</taxon>
        <taxon>Alphaproteobacteria</taxon>
        <taxon>Rhodobacterales</taxon>
        <taxon>Roseobacteraceae</taxon>
        <taxon>Phaeobacter</taxon>
    </lineage>
</organism>
<sequence length="206" mass="22559">MSKIQNSLIRKSAIAAAALAITGICAGMLPAQSINNNMKAQLKRYVKQGTEVRFEGYLTGYSYWDNTPPGSAAIARPVLRQQAGGTGTYNDPITIAVGHAIRGGRQTLDFPPGTRFYIERLRKYAIVEDVCGDGYQPQNGPCYTGKNGRPWLDIYIGGKNSSVRETEQCMYRLTGMQPIRMNPRRGYPVTRGEISESGCQVFGPVG</sequence>
<gene>
    <name evidence="2" type="ORF">NIT7321_03134</name>
</gene>
<evidence type="ECO:0000256" key="1">
    <source>
        <dbReference type="SAM" id="SignalP"/>
    </source>
</evidence>
<dbReference type="AlphaFoldDB" id="A0A0H5D4X5"/>
<dbReference type="GeneID" id="78398501"/>
<dbReference type="Proteomes" id="UP000043764">
    <property type="component" value="Unassembled WGS sequence"/>
</dbReference>
<accession>A0A0H5D4X5</accession>
<name>A0A0H5D4X5_9RHOB</name>
<dbReference type="EMBL" id="CVRL01000039">
    <property type="protein sequence ID" value="CRL12262.1"/>
    <property type="molecule type" value="Genomic_DNA"/>
</dbReference>
<evidence type="ECO:0000313" key="3">
    <source>
        <dbReference type="Proteomes" id="UP000043764"/>
    </source>
</evidence>
<keyword evidence="3" id="KW-1185">Reference proteome</keyword>
<protein>
    <submittedName>
        <fullName evidence="2">Uncharacterized protein</fullName>
    </submittedName>
</protein>
<dbReference type="RefSeq" id="WP_008562532.1">
    <property type="nucleotide sequence ID" value="NZ_BSKQ01000001.1"/>
</dbReference>
<keyword evidence="1" id="KW-0732">Signal</keyword>
<dbReference type="STRING" id="481446.NIT7645_01857"/>
<reference evidence="3" key="1">
    <citation type="submission" date="2015-05" db="EMBL/GenBank/DDBJ databases">
        <authorList>
            <person name="Rodrigo-Torres Lidia"/>
            <person name="Arahal R.David."/>
        </authorList>
    </citation>
    <scope>NUCLEOTIDE SEQUENCE [LARGE SCALE GENOMIC DNA]</scope>
    <source>
        <strain evidence="3">CECT 7321</strain>
    </source>
</reference>
<feature type="chain" id="PRO_5005218103" evidence="1">
    <location>
        <begin position="27"/>
        <end position="206"/>
    </location>
</feature>
<proteinExistence type="predicted"/>
<feature type="signal peptide" evidence="1">
    <location>
        <begin position="1"/>
        <end position="26"/>
    </location>
</feature>